<reference evidence="7" key="1">
    <citation type="submission" date="2021-06" db="EMBL/GenBank/DDBJ databases">
        <authorList>
            <person name="Hodson N. C."/>
            <person name="Mongue J. A."/>
            <person name="Jaron S. K."/>
        </authorList>
    </citation>
    <scope>NUCLEOTIDE SEQUENCE</scope>
</reference>
<dbReference type="GO" id="GO:0000978">
    <property type="term" value="F:RNA polymerase II cis-regulatory region sequence-specific DNA binding"/>
    <property type="evidence" value="ECO:0007669"/>
    <property type="project" value="TreeGrafter"/>
</dbReference>
<evidence type="ECO:0000256" key="3">
    <source>
        <dbReference type="ARBA" id="ARBA00023125"/>
    </source>
</evidence>
<dbReference type="InterPro" id="IPR052207">
    <property type="entry name" value="Max-like/E-box_TFs"/>
</dbReference>
<evidence type="ECO:0000313" key="7">
    <source>
        <dbReference type="EMBL" id="CAG7635462.1"/>
    </source>
</evidence>
<organism evidence="7 8">
    <name type="scientific">Allacma fusca</name>
    <dbReference type="NCBI Taxonomy" id="39272"/>
    <lineage>
        <taxon>Eukaryota</taxon>
        <taxon>Metazoa</taxon>
        <taxon>Ecdysozoa</taxon>
        <taxon>Arthropoda</taxon>
        <taxon>Hexapoda</taxon>
        <taxon>Collembola</taxon>
        <taxon>Symphypleona</taxon>
        <taxon>Sminthuridae</taxon>
        <taxon>Allacma</taxon>
    </lineage>
</organism>
<feature type="region of interest" description="Disordered" evidence="6">
    <location>
        <begin position="410"/>
        <end position="451"/>
    </location>
</feature>
<keyword evidence="4" id="KW-0804">Transcription</keyword>
<comment type="subcellular location">
    <subcellularLocation>
        <location evidence="1">Nucleus</location>
    </subcellularLocation>
</comment>
<proteinExistence type="predicted"/>
<evidence type="ECO:0000256" key="6">
    <source>
        <dbReference type="SAM" id="MobiDB-lite"/>
    </source>
</evidence>
<keyword evidence="2" id="KW-0805">Transcription regulation</keyword>
<keyword evidence="8" id="KW-1185">Reference proteome</keyword>
<dbReference type="PANTHER" id="PTHR15741:SF37">
    <property type="entry name" value="LD38259P"/>
    <property type="match status" value="1"/>
</dbReference>
<dbReference type="GO" id="GO:0000981">
    <property type="term" value="F:DNA-binding transcription factor activity, RNA polymerase II-specific"/>
    <property type="evidence" value="ECO:0007669"/>
    <property type="project" value="TreeGrafter"/>
</dbReference>
<feature type="region of interest" description="Disordered" evidence="6">
    <location>
        <begin position="341"/>
        <end position="375"/>
    </location>
</feature>
<feature type="non-terminal residue" evidence="7">
    <location>
        <position position="1"/>
    </location>
</feature>
<keyword evidence="5" id="KW-0539">Nucleus</keyword>
<dbReference type="GO" id="GO:0005634">
    <property type="term" value="C:nucleus"/>
    <property type="evidence" value="ECO:0007669"/>
    <property type="project" value="UniProtKB-SubCell"/>
</dbReference>
<gene>
    <name evidence="7" type="ORF">AFUS01_LOCUS230</name>
</gene>
<evidence type="ECO:0000313" key="8">
    <source>
        <dbReference type="Proteomes" id="UP000708208"/>
    </source>
</evidence>
<evidence type="ECO:0000256" key="4">
    <source>
        <dbReference type="ARBA" id="ARBA00023163"/>
    </source>
</evidence>
<evidence type="ECO:0000256" key="1">
    <source>
        <dbReference type="ARBA" id="ARBA00004123"/>
    </source>
</evidence>
<keyword evidence="3" id="KW-0238">DNA-binding</keyword>
<dbReference type="EMBL" id="CAJVCH010000983">
    <property type="protein sequence ID" value="CAG7635462.1"/>
    <property type="molecule type" value="Genomic_DNA"/>
</dbReference>
<dbReference type="OrthoDB" id="6022628at2759"/>
<evidence type="ECO:0000256" key="2">
    <source>
        <dbReference type="ARBA" id="ARBA00023015"/>
    </source>
</evidence>
<dbReference type="PANTHER" id="PTHR15741">
    <property type="entry name" value="BASIC HELIX-LOOP-HELIX ZIP TRANSCRIPTION FACTOR"/>
    <property type="match status" value="1"/>
</dbReference>
<comment type="caution">
    <text evidence="7">The sequence shown here is derived from an EMBL/GenBank/DDBJ whole genome shotgun (WGS) entry which is preliminary data.</text>
</comment>
<feature type="compositionally biased region" description="Polar residues" evidence="6">
    <location>
        <begin position="342"/>
        <end position="375"/>
    </location>
</feature>
<name>A0A8J2J1T4_9HEXA</name>
<feature type="compositionally biased region" description="Polar residues" evidence="6">
    <location>
        <begin position="46"/>
        <end position="63"/>
    </location>
</feature>
<feature type="compositionally biased region" description="Polar residues" evidence="6">
    <location>
        <begin position="410"/>
        <end position="424"/>
    </location>
</feature>
<feature type="region of interest" description="Disordered" evidence="6">
    <location>
        <begin position="36"/>
        <end position="63"/>
    </location>
</feature>
<dbReference type="AlphaFoldDB" id="A0A8J2J1T4"/>
<sequence>MNLEPLRETIHSGHFMVSDFEPESEVLDDEYEAGMPIPSGPEDGSMVQTVQNTSGNLPGSGVASPQSPFAPIMTIQKHPQIIENSRWPGSVYNTSISIDGSLTKLFQCMSLAYRQKLTSPKWNRFKGVRLRWKDKIRLNNVIWRCWHMQFILKQKTLVCQFASPLDVDQHNKPEAVVMEGKYWKRKLSTVAAEYKKWRLFYRNKIMGWTLKDPTPDLHPVSLDGFDWNRQVPFGSGPISSLIFDDDFLMDFSDTLFSSLSSNQLAFPNPRELARAGMVADFIQPGLIQLQPNLEDFMDTLEPLQDYVNSKLLPPVPEELENMEPPDSLLTAEVLPTFPLKTEATSPVPASTKGSSNSLQNNSTIQSGFSENSSQGSVYYQMPEIDHPIRERDRRSTVNVTNNVPQTLASSSTVINSAPSTSSVLKENHHSSIGSSRASSGISKNNIFAVPK</sequence>
<dbReference type="CDD" id="cd21739">
    <property type="entry name" value="NES2-NLS_ChREBP-like"/>
    <property type="match status" value="1"/>
</dbReference>
<protein>
    <recommendedName>
        <fullName evidence="9">MLX-interacting protein</fullName>
    </recommendedName>
</protein>
<evidence type="ECO:0008006" key="9">
    <source>
        <dbReference type="Google" id="ProtNLM"/>
    </source>
</evidence>
<evidence type="ECO:0000256" key="5">
    <source>
        <dbReference type="ARBA" id="ARBA00023242"/>
    </source>
</evidence>
<feature type="compositionally biased region" description="Low complexity" evidence="6">
    <location>
        <begin position="430"/>
        <end position="442"/>
    </location>
</feature>
<accession>A0A8J2J1T4</accession>
<dbReference type="Proteomes" id="UP000708208">
    <property type="component" value="Unassembled WGS sequence"/>
</dbReference>